<evidence type="ECO:0000256" key="4">
    <source>
        <dbReference type="ARBA" id="ARBA00022989"/>
    </source>
</evidence>
<evidence type="ECO:0000313" key="9">
    <source>
        <dbReference type="Proteomes" id="UP000076967"/>
    </source>
</evidence>
<organism evidence="8 9">
    <name type="scientific">Paenibacillus glacialis</name>
    <dbReference type="NCBI Taxonomy" id="494026"/>
    <lineage>
        <taxon>Bacteria</taxon>
        <taxon>Bacillati</taxon>
        <taxon>Bacillota</taxon>
        <taxon>Bacilli</taxon>
        <taxon>Bacillales</taxon>
        <taxon>Paenibacillaceae</taxon>
        <taxon>Paenibacillus</taxon>
    </lineage>
</organism>
<dbReference type="InterPro" id="IPR052536">
    <property type="entry name" value="ABC-4_Integral_Memb_Prot"/>
</dbReference>
<keyword evidence="6" id="KW-0813">Transport</keyword>
<dbReference type="PANTHER" id="PTHR46795:SF2">
    <property type="entry name" value="ABC TRANSPORTER, PERMEASE PROTEIN"/>
    <property type="match status" value="1"/>
</dbReference>
<feature type="transmembrane region" description="Helical" evidence="6">
    <location>
        <begin position="222"/>
        <end position="239"/>
    </location>
</feature>
<evidence type="ECO:0000313" key="8">
    <source>
        <dbReference type="EMBL" id="OAB41947.1"/>
    </source>
</evidence>
<feature type="transmembrane region" description="Helical" evidence="6">
    <location>
        <begin position="151"/>
        <end position="174"/>
    </location>
</feature>
<protein>
    <recommendedName>
        <fullName evidence="7">ABC3 transporter permease C-terminal domain-containing protein</fullName>
    </recommendedName>
</protein>
<feature type="transmembrane region" description="Helical" evidence="6">
    <location>
        <begin position="279"/>
        <end position="301"/>
    </location>
</feature>
<feature type="transmembrane region" description="Helical" evidence="6">
    <location>
        <begin position="195"/>
        <end position="216"/>
    </location>
</feature>
<dbReference type="Pfam" id="PF02687">
    <property type="entry name" value="FtsX"/>
    <property type="match status" value="2"/>
</dbReference>
<feature type="transmembrane region" description="Helical" evidence="6">
    <location>
        <begin position="106"/>
        <end position="131"/>
    </location>
</feature>
<feature type="domain" description="ABC3 transporter permease C-terminal" evidence="7">
    <location>
        <begin position="508"/>
        <end position="608"/>
    </location>
</feature>
<dbReference type="RefSeq" id="WP_068533739.1">
    <property type="nucleotide sequence ID" value="NZ_LVJH01000025.1"/>
</dbReference>
<dbReference type="OrthoDB" id="1937696at2"/>
<feature type="transmembrane region" description="Helical" evidence="6">
    <location>
        <begin position="18"/>
        <end position="41"/>
    </location>
</feature>
<feature type="transmembrane region" description="Helical" evidence="6">
    <location>
        <begin position="552"/>
        <end position="575"/>
    </location>
</feature>
<sequence length="621" mass="70434">MTFLQFAIKNVQRNYKAYLAYFLSSTFSILVFFLFAVNLFHPMIGENITSGPVHSVLVTGEVAISIFSLLFILYSVGTFLKMRSGEFGLLTILGASRKQLNRLISLENIIIGLAAMVTGITTGIFLSKYFLMFASMILEVPELEFYMPVKAIIFTITCFLSIFVLISKLAPFAVRSKEIIELLQGNRKPKEPPKASIWLSIAGLILMAAGYIIVVLEMDIPFGYGVIAILVSAGTYLFYSQFSVFTLMRLTSLPTLFFRKTNLLWISDLVYRMKDNARLLFIITITCALSFTTMAAFFSIYQTIDEEFAKSYPIPFNYSSYSSDVQRENNLSLISSELDKEGLSYRTVSVPFLEFDSKTAALSTQGYNRLAELLNREPLQLKSGEAIEVNRWTNKANTRITIQENETVHLGSDTFRLTGAVQDNIFPEGSFGNLYVLNDSDFEKQDSVLNKGVYYGYSVPDWTEASTAAEKISAQIGTDLTAFKYRSSPDEYQTEQLTYKLILFVGSFISIVFFIAAGSFIYFRFYTDVQEEKGKYRNLRKIGMTIREVKKIITVQLSILFFIPILLATLHSVFALQMLQRLISVSIGSYALIILIFFLVAWSIYFLLLRSRYLRSLLEET</sequence>
<feature type="transmembrane region" description="Helical" evidence="6">
    <location>
        <begin position="53"/>
        <end position="74"/>
    </location>
</feature>
<keyword evidence="9" id="KW-1185">Reference proteome</keyword>
<dbReference type="Proteomes" id="UP000076967">
    <property type="component" value="Unassembled WGS sequence"/>
</dbReference>
<dbReference type="PIRSF" id="PIRSF018968">
    <property type="entry name" value="ABC_permease_BceB"/>
    <property type="match status" value="1"/>
</dbReference>
<gene>
    <name evidence="8" type="ORF">PGLA_14065</name>
</gene>
<dbReference type="InterPro" id="IPR027022">
    <property type="entry name" value="ABC_permease_BceB-typ"/>
</dbReference>
<keyword evidence="2 6" id="KW-1003">Cell membrane</keyword>
<accession>A0A168KFV7</accession>
<dbReference type="EMBL" id="LVJH01000025">
    <property type="protein sequence ID" value="OAB41947.1"/>
    <property type="molecule type" value="Genomic_DNA"/>
</dbReference>
<dbReference type="GO" id="GO:0055085">
    <property type="term" value="P:transmembrane transport"/>
    <property type="evidence" value="ECO:0007669"/>
    <property type="project" value="UniProtKB-UniRule"/>
</dbReference>
<comment type="caution">
    <text evidence="8">The sequence shown here is derived from an EMBL/GenBank/DDBJ whole genome shotgun (WGS) entry which is preliminary data.</text>
</comment>
<reference evidence="8 9" key="1">
    <citation type="submission" date="2016-03" db="EMBL/GenBank/DDBJ databases">
        <title>Draft genome sequence of Paenibacillus glacialis DSM 22343.</title>
        <authorList>
            <person name="Shin S.-K."/>
            <person name="Yi H."/>
        </authorList>
    </citation>
    <scope>NUCLEOTIDE SEQUENCE [LARGE SCALE GENOMIC DNA]</scope>
    <source>
        <strain evidence="8 9">DSM 22343</strain>
    </source>
</reference>
<evidence type="ECO:0000256" key="6">
    <source>
        <dbReference type="PIRNR" id="PIRNR018968"/>
    </source>
</evidence>
<dbReference type="InterPro" id="IPR003838">
    <property type="entry name" value="ABC3_permease_C"/>
</dbReference>
<evidence type="ECO:0000256" key="1">
    <source>
        <dbReference type="ARBA" id="ARBA00004651"/>
    </source>
</evidence>
<keyword evidence="4 6" id="KW-1133">Transmembrane helix</keyword>
<comment type="subcellular location">
    <subcellularLocation>
        <location evidence="1 6">Cell membrane</location>
        <topology evidence="1 6">Multi-pass membrane protein</topology>
    </subcellularLocation>
</comment>
<comment type="similarity">
    <text evidence="6">Belongs to the ABC-4 integral membrane protein family.</text>
</comment>
<keyword evidence="5 6" id="KW-0472">Membrane</keyword>
<evidence type="ECO:0000256" key="2">
    <source>
        <dbReference type="ARBA" id="ARBA00022475"/>
    </source>
</evidence>
<proteinExistence type="inferred from homology"/>
<dbReference type="STRING" id="494026.PGLA_14065"/>
<evidence type="ECO:0000256" key="5">
    <source>
        <dbReference type="ARBA" id="ARBA00023136"/>
    </source>
</evidence>
<dbReference type="AlphaFoldDB" id="A0A168KFV7"/>
<evidence type="ECO:0000256" key="3">
    <source>
        <dbReference type="ARBA" id="ARBA00022692"/>
    </source>
</evidence>
<feature type="transmembrane region" description="Helical" evidence="6">
    <location>
        <begin position="587"/>
        <end position="608"/>
    </location>
</feature>
<evidence type="ECO:0000259" key="7">
    <source>
        <dbReference type="Pfam" id="PF02687"/>
    </source>
</evidence>
<dbReference type="PANTHER" id="PTHR46795">
    <property type="entry name" value="ABC TRANSPORTER PERMEASE-RELATED-RELATED"/>
    <property type="match status" value="1"/>
</dbReference>
<keyword evidence="3 6" id="KW-0812">Transmembrane</keyword>
<name>A0A168KFV7_9BACL</name>
<dbReference type="GO" id="GO:0005886">
    <property type="term" value="C:plasma membrane"/>
    <property type="evidence" value="ECO:0007669"/>
    <property type="project" value="UniProtKB-SubCell"/>
</dbReference>
<feature type="domain" description="ABC3 transporter permease C-terminal" evidence="7">
    <location>
        <begin position="63"/>
        <end position="177"/>
    </location>
</feature>
<feature type="transmembrane region" description="Helical" evidence="6">
    <location>
        <begin position="501"/>
        <end position="523"/>
    </location>
</feature>